<keyword evidence="3" id="KW-1185">Reference proteome</keyword>
<dbReference type="Proteomes" id="UP000007962">
    <property type="component" value="Chromosome"/>
</dbReference>
<gene>
    <name evidence="2" type="ordered locus">Bcav_3286</name>
</gene>
<dbReference type="KEGG" id="bcv:Bcav_3286"/>
<feature type="transmembrane region" description="Helical" evidence="1">
    <location>
        <begin position="23"/>
        <end position="45"/>
    </location>
</feature>
<protein>
    <submittedName>
        <fullName evidence="2">Uncharacterized protein</fullName>
    </submittedName>
</protein>
<proteinExistence type="predicted"/>
<sequence length="164" mass="16320">MSDERAIPPDVALARSVRAATQALGVLAATTLVLGLVGAGALRMAGVEASASDPAGATLLPGVTMLGLGQLTALVGAGLAGWVLLYLLRDRVTDPTRAVRGLSRALGICAWVCVAACVVGIAAWAIVRPGAILPAVLGSLVSVQVAVVIGVLRTRVLPQATAAA</sequence>
<dbReference type="STRING" id="471853.Bcav_3286"/>
<keyword evidence="1" id="KW-0472">Membrane</keyword>
<dbReference type="eggNOG" id="ENOG502ZTSM">
    <property type="taxonomic scope" value="Bacteria"/>
</dbReference>
<dbReference type="RefSeq" id="WP_015883766.1">
    <property type="nucleotide sequence ID" value="NC_012669.1"/>
</dbReference>
<feature type="transmembrane region" description="Helical" evidence="1">
    <location>
        <begin position="65"/>
        <end position="88"/>
    </location>
</feature>
<evidence type="ECO:0000256" key="1">
    <source>
        <dbReference type="SAM" id="Phobius"/>
    </source>
</evidence>
<name>C5C1B9_BEUC1</name>
<feature type="transmembrane region" description="Helical" evidence="1">
    <location>
        <begin position="132"/>
        <end position="152"/>
    </location>
</feature>
<organism evidence="2 3">
    <name type="scientific">Beutenbergia cavernae (strain ATCC BAA-8 / DSM 12333 / CCUG 43141 / JCM 11478 / NBRC 16432 / NCIMB 13614 / HKI 0122)</name>
    <dbReference type="NCBI Taxonomy" id="471853"/>
    <lineage>
        <taxon>Bacteria</taxon>
        <taxon>Bacillati</taxon>
        <taxon>Actinomycetota</taxon>
        <taxon>Actinomycetes</taxon>
        <taxon>Micrococcales</taxon>
        <taxon>Beutenbergiaceae</taxon>
        <taxon>Beutenbergia</taxon>
    </lineage>
</organism>
<accession>C5C1B9</accession>
<reference evidence="2 3" key="1">
    <citation type="journal article" date="2009" name="Stand. Genomic Sci.">
        <title>Complete genome sequence of Beutenbergia cavernae type strain (HKI 0122).</title>
        <authorList>
            <person name="Land M."/>
            <person name="Pukall R."/>
            <person name="Abt B."/>
            <person name="Goker M."/>
            <person name="Rohde M."/>
            <person name="Glavina Del Rio T."/>
            <person name="Tice H."/>
            <person name="Copeland A."/>
            <person name="Cheng J.F."/>
            <person name="Lucas S."/>
            <person name="Chen F."/>
            <person name="Nolan M."/>
            <person name="Bruce D."/>
            <person name="Goodwin L."/>
            <person name="Pitluck S."/>
            <person name="Ivanova N."/>
            <person name="Mavromatis K."/>
            <person name="Ovchinnikova G."/>
            <person name="Pati A."/>
            <person name="Chen A."/>
            <person name="Palaniappan K."/>
            <person name="Hauser L."/>
            <person name="Chang Y.J."/>
            <person name="Jefferies C.C."/>
            <person name="Saunders E."/>
            <person name="Brettin T."/>
            <person name="Detter J.C."/>
            <person name="Han C."/>
            <person name="Chain P."/>
            <person name="Bristow J."/>
            <person name="Eisen J.A."/>
            <person name="Markowitz V."/>
            <person name="Hugenholtz P."/>
            <person name="Kyrpides N.C."/>
            <person name="Klenk H.P."/>
            <person name="Lapidus A."/>
        </authorList>
    </citation>
    <scope>NUCLEOTIDE SEQUENCE [LARGE SCALE GENOMIC DNA]</scope>
    <source>
        <strain evidence="3">ATCC BAA-8 / DSM 12333 / NBRC 16432</strain>
    </source>
</reference>
<keyword evidence="1" id="KW-0812">Transmembrane</keyword>
<keyword evidence="1" id="KW-1133">Transmembrane helix</keyword>
<dbReference type="HOGENOM" id="CLU_1615796_0_0_11"/>
<evidence type="ECO:0000313" key="3">
    <source>
        <dbReference type="Proteomes" id="UP000007962"/>
    </source>
</evidence>
<dbReference type="EMBL" id="CP001618">
    <property type="protein sequence ID" value="ACQ81529.1"/>
    <property type="molecule type" value="Genomic_DNA"/>
</dbReference>
<dbReference type="AlphaFoldDB" id="C5C1B9"/>
<evidence type="ECO:0000313" key="2">
    <source>
        <dbReference type="EMBL" id="ACQ81529.1"/>
    </source>
</evidence>
<feature type="transmembrane region" description="Helical" evidence="1">
    <location>
        <begin position="108"/>
        <end position="126"/>
    </location>
</feature>